<dbReference type="AlphaFoldDB" id="A0A6A5QWN6"/>
<dbReference type="EMBL" id="ML979133">
    <property type="protein sequence ID" value="KAF1919832.1"/>
    <property type="molecule type" value="Genomic_DNA"/>
</dbReference>
<feature type="compositionally biased region" description="Basic residues" evidence="1">
    <location>
        <begin position="122"/>
        <end position="131"/>
    </location>
</feature>
<name>A0A6A5QWN6_AMPQU</name>
<feature type="region of interest" description="Disordered" evidence="1">
    <location>
        <begin position="59"/>
        <end position="97"/>
    </location>
</feature>
<evidence type="ECO:0000313" key="3">
    <source>
        <dbReference type="Proteomes" id="UP000800096"/>
    </source>
</evidence>
<sequence>MTNSSSPLAPLADNSSIPPHRDSSPCQFKILCLRTGSDFCAHLPLNALTTTRYNQLHDPRREHEKHKHIPHTILPPPKKPSPSRMHTHTRSIPPPPLPSLPPFFFPTPLPKHSPTQAQTRHGTARHGMAKPKKRVRGGFAIVWEKGIDSTPRLCSFDFGIVNADAGREGLFVCLFVCSRGQELERIYRGRSTCIEETKDYFLGTGSRL</sequence>
<reference evidence="2" key="1">
    <citation type="journal article" date="2020" name="Stud. Mycol.">
        <title>101 Dothideomycetes genomes: a test case for predicting lifestyles and emergence of pathogens.</title>
        <authorList>
            <person name="Haridas S."/>
            <person name="Albert R."/>
            <person name="Binder M."/>
            <person name="Bloem J."/>
            <person name="Labutti K."/>
            <person name="Salamov A."/>
            <person name="Andreopoulos B."/>
            <person name="Baker S."/>
            <person name="Barry K."/>
            <person name="Bills G."/>
            <person name="Bluhm B."/>
            <person name="Cannon C."/>
            <person name="Castanera R."/>
            <person name="Culley D."/>
            <person name="Daum C."/>
            <person name="Ezra D."/>
            <person name="Gonzalez J."/>
            <person name="Henrissat B."/>
            <person name="Kuo A."/>
            <person name="Liang C."/>
            <person name="Lipzen A."/>
            <person name="Lutzoni F."/>
            <person name="Magnuson J."/>
            <person name="Mondo S."/>
            <person name="Nolan M."/>
            <person name="Ohm R."/>
            <person name="Pangilinan J."/>
            <person name="Park H.-J."/>
            <person name="Ramirez L."/>
            <person name="Alfaro M."/>
            <person name="Sun H."/>
            <person name="Tritt A."/>
            <person name="Yoshinaga Y."/>
            <person name="Zwiers L.-H."/>
            <person name="Turgeon B."/>
            <person name="Goodwin S."/>
            <person name="Spatafora J."/>
            <person name="Crous P."/>
            <person name="Grigoriev I."/>
        </authorList>
    </citation>
    <scope>NUCLEOTIDE SEQUENCE</scope>
    <source>
        <strain evidence="2">HMLAC05119</strain>
    </source>
</reference>
<proteinExistence type="predicted"/>
<accession>A0A6A5QWN6</accession>
<gene>
    <name evidence="2" type="ORF">BDU57DRAFT_154157</name>
</gene>
<evidence type="ECO:0000313" key="2">
    <source>
        <dbReference type="EMBL" id="KAF1919832.1"/>
    </source>
</evidence>
<protein>
    <submittedName>
        <fullName evidence="2">Uncharacterized protein</fullName>
    </submittedName>
</protein>
<dbReference type="Proteomes" id="UP000800096">
    <property type="component" value="Unassembled WGS sequence"/>
</dbReference>
<keyword evidence="3" id="KW-1185">Reference proteome</keyword>
<feature type="region of interest" description="Disordered" evidence="1">
    <location>
        <begin position="1"/>
        <end position="22"/>
    </location>
</feature>
<organism evidence="2 3">
    <name type="scientific">Ampelomyces quisqualis</name>
    <name type="common">Powdery mildew agent</name>
    <dbReference type="NCBI Taxonomy" id="50730"/>
    <lineage>
        <taxon>Eukaryota</taxon>
        <taxon>Fungi</taxon>
        <taxon>Dikarya</taxon>
        <taxon>Ascomycota</taxon>
        <taxon>Pezizomycotina</taxon>
        <taxon>Dothideomycetes</taxon>
        <taxon>Pleosporomycetidae</taxon>
        <taxon>Pleosporales</taxon>
        <taxon>Pleosporineae</taxon>
        <taxon>Phaeosphaeriaceae</taxon>
        <taxon>Ampelomyces</taxon>
    </lineage>
</organism>
<feature type="region of interest" description="Disordered" evidence="1">
    <location>
        <begin position="112"/>
        <end position="131"/>
    </location>
</feature>
<evidence type="ECO:0000256" key="1">
    <source>
        <dbReference type="SAM" id="MobiDB-lite"/>
    </source>
</evidence>
<feature type="compositionally biased region" description="Polar residues" evidence="1">
    <location>
        <begin position="1"/>
        <end position="17"/>
    </location>
</feature>